<organism evidence="1 2">
    <name type="scientific">Ancylostoma ceylanicum</name>
    <dbReference type="NCBI Taxonomy" id="53326"/>
    <lineage>
        <taxon>Eukaryota</taxon>
        <taxon>Metazoa</taxon>
        <taxon>Ecdysozoa</taxon>
        <taxon>Nematoda</taxon>
        <taxon>Chromadorea</taxon>
        <taxon>Rhabditida</taxon>
        <taxon>Rhabditina</taxon>
        <taxon>Rhabditomorpha</taxon>
        <taxon>Strongyloidea</taxon>
        <taxon>Ancylostomatidae</taxon>
        <taxon>Ancylostomatinae</taxon>
        <taxon>Ancylostoma</taxon>
    </lineage>
</organism>
<name>A0A016RS45_9BILA</name>
<dbReference type="InterPro" id="IPR036691">
    <property type="entry name" value="Endo/exonu/phosph_ase_sf"/>
</dbReference>
<accession>A0A016RS45</accession>
<dbReference type="OrthoDB" id="5873297at2759"/>
<protein>
    <recommendedName>
        <fullName evidence="3">Endonuclease/exonuclease/phosphatase domain-containing protein</fullName>
    </recommendedName>
</protein>
<sequence length="200" mass="23149">MPAFVVFVVYAPTSSCDEDETDVFYKDLEKFCREGHTFYKVIVGDFNSKTGPRRTPEKLYIGTHGLQWNEQGKRLSEFIMTTKSRCTGVLYRTRPSPSSRKILLFARRSKSLKVQEERSQTTHQLEFPYYEAGFWEDTVVDDIDEMYDRLIYHLIDSAKKAEGSQKHQEATVSFEQQCWLKPQRQGKALATPAATSPITR</sequence>
<comment type="caution">
    <text evidence="1">The sequence shown here is derived from an EMBL/GenBank/DDBJ whole genome shotgun (WGS) entry which is preliminary data.</text>
</comment>
<dbReference type="EMBL" id="JARK01001725">
    <property type="protein sequence ID" value="EYB81215.1"/>
    <property type="molecule type" value="Genomic_DNA"/>
</dbReference>
<dbReference type="Gene3D" id="3.60.10.10">
    <property type="entry name" value="Endonuclease/exonuclease/phosphatase"/>
    <property type="match status" value="1"/>
</dbReference>
<evidence type="ECO:0008006" key="3">
    <source>
        <dbReference type="Google" id="ProtNLM"/>
    </source>
</evidence>
<dbReference type="AlphaFoldDB" id="A0A016RS45"/>
<evidence type="ECO:0000313" key="2">
    <source>
        <dbReference type="Proteomes" id="UP000024635"/>
    </source>
</evidence>
<proteinExistence type="predicted"/>
<gene>
    <name evidence="1" type="primary">Acey_s0389.g519</name>
    <name evidence="1" type="ORF">Y032_0389g519</name>
</gene>
<keyword evidence="2" id="KW-1185">Reference proteome</keyword>
<dbReference type="Proteomes" id="UP000024635">
    <property type="component" value="Unassembled WGS sequence"/>
</dbReference>
<evidence type="ECO:0000313" key="1">
    <source>
        <dbReference type="EMBL" id="EYB81215.1"/>
    </source>
</evidence>
<reference evidence="2" key="1">
    <citation type="journal article" date="2015" name="Nat. Genet.">
        <title>The genome and transcriptome of the zoonotic hookworm Ancylostoma ceylanicum identify infection-specific gene families.</title>
        <authorList>
            <person name="Schwarz E.M."/>
            <person name="Hu Y."/>
            <person name="Antoshechkin I."/>
            <person name="Miller M.M."/>
            <person name="Sternberg P.W."/>
            <person name="Aroian R.V."/>
        </authorList>
    </citation>
    <scope>NUCLEOTIDE SEQUENCE</scope>
    <source>
        <strain evidence="2">HY135</strain>
    </source>
</reference>